<evidence type="ECO:0000313" key="2">
    <source>
        <dbReference type="Proteomes" id="UP001277972"/>
    </source>
</evidence>
<reference evidence="1" key="1">
    <citation type="submission" date="2023-11" db="EMBL/GenBank/DDBJ databases">
        <title>Gracilibacillus pellucida a moderately halophilic bacterium isolated from saline soil in Xinjiang province.</title>
        <authorList>
            <person name="Zhang Z."/>
            <person name="Tan F."/>
            <person name="Wang Y."/>
            <person name="Xia M."/>
        </authorList>
    </citation>
    <scope>NUCLEOTIDE SEQUENCE</scope>
    <source>
        <strain evidence="1">S3-1-1</strain>
    </source>
</reference>
<dbReference type="Proteomes" id="UP001277972">
    <property type="component" value="Unassembled WGS sequence"/>
</dbReference>
<dbReference type="EMBL" id="JAWZSR010000001">
    <property type="protein sequence ID" value="MDX8045023.1"/>
    <property type="molecule type" value="Genomic_DNA"/>
</dbReference>
<name>A0ACC6M2B1_9BACI</name>
<keyword evidence="2" id="KW-1185">Reference proteome</keyword>
<accession>A0ACC6M2B1</accession>
<gene>
    <name evidence="1" type="ORF">SH601_03405</name>
</gene>
<evidence type="ECO:0000313" key="1">
    <source>
        <dbReference type="EMBL" id="MDX8045023.1"/>
    </source>
</evidence>
<protein>
    <submittedName>
        <fullName evidence="1">DUF1128 family protein</fullName>
    </submittedName>
</protein>
<proteinExistence type="predicted"/>
<comment type="caution">
    <text evidence="1">The sequence shown here is derived from an EMBL/GenBank/DDBJ whole genome shotgun (WGS) entry which is preliminary data.</text>
</comment>
<sequence length="73" mass="8403">MNLEVKSEENLAHIINEMARIMQVVNGAIMDPADYSIDHYDELKSLHDLLQQKGKLTVAETQAFIAELKEYRK</sequence>
<organism evidence="1 2">
    <name type="scientific">Gracilibacillus pellucidus</name>
    <dbReference type="NCBI Taxonomy" id="3095368"/>
    <lineage>
        <taxon>Bacteria</taxon>
        <taxon>Bacillati</taxon>
        <taxon>Bacillota</taxon>
        <taxon>Bacilli</taxon>
        <taxon>Bacillales</taxon>
        <taxon>Bacillaceae</taxon>
        <taxon>Gracilibacillus</taxon>
    </lineage>
</organism>